<sequence>MTIPLIHFNDKYIFGVQLLMTKDRILERYIHNLTTKAPRVIEQHLQKFTITLEDVALQLGLLVDGPVVMRVEGVGDWSAICEQLLGKVSDKFSGSRIEMK</sequence>
<proteinExistence type="predicted"/>
<dbReference type="OrthoDB" id="1937804at2759"/>
<organism evidence="1 2">
    <name type="scientific">Gossypium stocksii</name>
    <dbReference type="NCBI Taxonomy" id="47602"/>
    <lineage>
        <taxon>Eukaryota</taxon>
        <taxon>Viridiplantae</taxon>
        <taxon>Streptophyta</taxon>
        <taxon>Embryophyta</taxon>
        <taxon>Tracheophyta</taxon>
        <taxon>Spermatophyta</taxon>
        <taxon>Magnoliopsida</taxon>
        <taxon>eudicotyledons</taxon>
        <taxon>Gunneridae</taxon>
        <taxon>Pentapetalae</taxon>
        <taxon>rosids</taxon>
        <taxon>malvids</taxon>
        <taxon>Malvales</taxon>
        <taxon>Malvaceae</taxon>
        <taxon>Malvoideae</taxon>
        <taxon>Gossypium</taxon>
    </lineage>
</organism>
<dbReference type="EMBL" id="JAIQCV010000013">
    <property type="protein sequence ID" value="KAH1032366.1"/>
    <property type="molecule type" value="Genomic_DNA"/>
</dbReference>
<name>A0A9D3U981_9ROSI</name>
<dbReference type="AlphaFoldDB" id="A0A9D3U981"/>
<reference evidence="1 2" key="1">
    <citation type="journal article" date="2021" name="Plant Biotechnol. J.">
        <title>Multi-omics assisted identification of the key and species-specific regulatory components of drought-tolerant mechanisms in Gossypium stocksii.</title>
        <authorList>
            <person name="Yu D."/>
            <person name="Ke L."/>
            <person name="Zhang D."/>
            <person name="Wu Y."/>
            <person name="Sun Y."/>
            <person name="Mei J."/>
            <person name="Sun J."/>
            <person name="Sun Y."/>
        </authorList>
    </citation>
    <scope>NUCLEOTIDE SEQUENCE [LARGE SCALE GENOMIC DNA]</scope>
    <source>
        <strain evidence="2">cv. E1</strain>
        <tissue evidence="1">Leaf</tissue>
    </source>
</reference>
<keyword evidence="2" id="KW-1185">Reference proteome</keyword>
<accession>A0A9D3U981</accession>
<evidence type="ECO:0000313" key="2">
    <source>
        <dbReference type="Proteomes" id="UP000828251"/>
    </source>
</evidence>
<dbReference type="Proteomes" id="UP000828251">
    <property type="component" value="Unassembled WGS sequence"/>
</dbReference>
<comment type="caution">
    <text evidence="1">The sequence shown here is derived from an EMBL/GenBank/DDBJ whole genome shotgun (WGS) entry which is preliminary data.</text>
</comment>
<gene>
    <name evidence="1" type="ORF">J1N35_044540</name>
</gene>
<evidence type="ECO:0000313" key="1">
    <source>
        <dbReference type="EMBL" id="KAH1032366.1"/>
    </source>
</evidence>
<protein>
    <submittedName>
        <fullName evidence="1">Uncharacterized protein</fullName>
    </submittedName>
</protein>